<dbReference type="RefSeq" id="WP_058863028.1">
    <property type="nucleotide sequence ID" value="NZ_LPXO01000009.1"/>
</dbReference>
<gene>
    <name evidence="3" type="ORF">AVJ23_15035</name>
</gene>
<dbReference type="GO" id="GO:0000166">
    <property type="term" value="F:nucleotide binding"/>
    <property type="evidence" value="ECO:0007669"/>
    <property type="project" value="InterPro"/>
</dbReference>
<feature type="domain" description="Gfo/Idh/MocA-like oxidoreductase N-terminal" evidence="1">
    <location>
        <begin position="10"/>
        <end position="123"/>
    </location>
</feature>
<dbReference type="SUPFAM" id="SSF51735">
    <property type="entry name" value="NAD(P)-binding Rossmann-fold domains"/>
    <property type="match status" value="1"/>
</dbReference>
<dbReference type="PANTHER" id="PTHR43708">
    <property type="entry name" value="CONSERVED EXPRESSED OXIDOREDUCTASE (EUROFUNG)"/>
    <property type="match status" value="1"/>
</dbReference>
<reference evidence="3 4" key="1">
    <citation type="submission" date="2015-12" db="EMBL/GenBank/DDBJ databases">
        <authorList>
            <person name="Shamseldin A."/>
            <person name="Moawad H."/>
            <person name="Abd El-Rahim W.M."/>
            <person name="Sadowsky M.J."/>
        </authorList>
    </citation>
    <scope>NUCLEOTIDE SEQUENCE [LARGE SCALE GENOMIC DNA]</scope>
    <source>
        <strain evidence="3 4">SJ5A-1</strain>
    </source>
</reference>
<dbReference type="Gene3D" id="3.40.50.720">
    <property type="entry name" value="NAD(P)-binding Rossmann-like Domain"/>
    <property type="match status" value="1"/>
</dbReference>
<dbReference type="Proteomes" id="UP000054396">
    <property type="component" value="Unassembled WGS sequence"/>
</dbReference>
<protein>
    <submittedName>
        <fullName evidence="3">Dehydrogenase</fullName>
    </submittedName>
</protein>
<dbReference type="SUPFAM" id="SSF55347">
    <property type="entry name" value="Glyceraldehyde-3-phosphate dehydrogenase-like, C-terminal domain"/>
    <property type="match status" value="1"/>
</dbReference>
<evidence type="ECO:0000259" key="2">
    <source>
        <dbReference type="Pfam" id="PF22725"/>
    </source>
</evidence>
<dbReference type="PANTHER" id="PTHR43708:SF8">
    <property type="entry name" value="OXIDOREDUCTASE"/>
    <property type="match status" value="1"/>
</dbReference>
<dbReference type="InterPro" id="IPR036291">
    <property type="entry name" value="NAD(P)-bd_dom_sf"/>
</dbReference>
<evidence type="ECO:0000313" key="3">
    <source>
        <dbReference type="EMBL" id="KUF10052.1"/>
    </source>
</evidence>
<comment type="caution">
    <text evidence="3">The sequence shown here is derived from an EMBL/GenBank/DDBJ whole genome shotgun (WGS) entry which is preliminary data.</text>
</comment>
<accession>A0A0W7WHR3</accession>
<dbReference type="InterPro" id="IPR000683">
    <property type="entry name" value="Gfo/Idh/MocA-like_OxRdtase_N"/>
</dbReference>
<feature type="domain" description="GFO/IDH/MocA-like oxidoreductase" evidence="2">
    <location>
        <begin position="133"/>
        <end position="246"/>
    </location>
</feature>
<dbReference type="InterPro" id="IPR051317">
    <property type="entry name" value="Gfo/Idh/MocA_oxidoreduct"/>
</dbReference>
<dbReference type="InterPro" id="IPR055170">
    <property type="entry name" value="GFO_IDH_MocA-like_dom"/>
</dbReference>
<evidence type="ECO:0000313" key="4">
    <source>
        <dbReference type="Proteomes" id="UP000054396"/>
    </source>
</evidence>
<dbReference type="Pfam" id="PF01408">
    <property type="entry name" value="GFO_IDH_MocA"/>
    <property type="match status" value="1"/>
</dbReference>
<keyword evidence="4" id="KW-1185">Reference proteome</keyword>
<dbReference type="OrthoDB" id="9792935at2"/>
<dbReference type="Pfam" id="PF22725">
    <property type="entry name" value="GFO_IDH_MocA_C3"/>
    <property type="match status" value="1"/>
</dbReference>
<name>A0A0W7WHR3_9RHOB</name>
<sequence>MTAAAPRTPLRVACIGAGYFARFHYDSWARMPDAQTVAACDLDRARAEATGLPAYTDPARMLREVAPDLLDIILPPQAHAATIRLALRAGVRRIICQKPFCADLDEARAVTAEAAPAGAVIVVHENFRFQPWYRAVKSALEAGAVGTLQQVTFRLRPGDGQGPRAYLDRQPYFQQMERFLIHETGVHWIDTFRWLLGDPTHVYADLRRLNPAIRGEDAGIVLFDFPGGVRAVFDGNRHVDHAADNQRRTMGEALIEGTGGVLEIGGDGAVRLRRHGSLTQEELLPPDRHDGFGGDCVHALQRHVVSAFLSDTPLENTARDYLRVIEIEHAIYASAASGRKCPLEPVGA</sequence>
<organism evidence="3 4">
    <name type="scientific">Pseudoponticoccus marisrubri</name>
    <dbReference type="NCBI Taxonomy" id="1685382"/>
    <lineage>
        <taxon>Bacteria</taxon>
        <taxon>Pseudomonadati</taxon>
        <taxon>Pseudomonadota</taxon>
        <taxon>Alphaproteobacteria</taxon>
        <taxon>Rhodobacterales</taxon>
        <taxon>Roseobacteraceae</taxon>
        <taxon>Pseudoponticoccus</taxon>
    </lineage>
</organism>
<dbReference type="AlphaFoldDB" id="A0A0W7WHR3"/>
<dbReference type="EMBL" id="LPXO01000009">
    <property type="protein sequence ID" value="KUF10052.1"/>
    <property type="molecule type" value="Genomic_DNA"/>
</dbReference>
<dbReference type="STRING" id="1685382.AVJ23_15035"/>
<proteinExistence type="predicted"/>
<evidence type="ECO:0000259" key="1">
    <source>
        <dbReference type="Pfam" id="PF01408"/>
    </source>
</evidence>
<dbReference type="Gene3D" id="3.30.360.10">
    <property type="entry name" value="Dihydrodipicolinate Reductase, domain 2"/>
    <property type="match status" value="1"/>
</dbReference>